<dbReference type="EMBL" id="VWPK01000035">
    <property type="protein sequence ID" value="KAA5610297.1"/>
    <property type="molecule type" value="Genomic_DNA"/>
</dbReference>
<evidence type="ECO:0000256" key="4">
    <source>
        <dbReference type="ARBA" id="ARBA00023136"/>
    </source>
</evidence>
<dbReference type="OrthoDB" id="5293641at2"/>
<dbReference type="Pfam" id="PF07298">
    <property type="entry name" value="NnrU"/>
    <property type="match status" value="1"/>
</dbReference>
<dbReference type="AlphaFoldDB" id="A0A5M6IQT3"/>
<comment type="caution">
    <text evidence="7">The sequence shown here is derived from an EMBL/GenBank/DDBJ whole genome shotgun (WGS) entry which is preliminary data.</text>
</comment>
<keyword evidence="3 5" id="KW-1133">Transmembrane helix</keyword>
<dbReference type="GO" id="GO:0016020">
    <property type="term" value="C:membrane"/>
    <property type="evidence" value="ECO:0007669"/>
    <property type="project" value="UniProtKB-SubCell"/>
</dbReference>
<name>A0A5M6IQT3_9PROT</name>
<accession>A0A5M6IQT3</accession>
<feature type="transmembrane region" description="Helical" evidence="5">
    <location>
        <begin position="162"/>
        <end position="188"/>
    </location>
</feature>
<organism evidence="7 8">
    <name type="scientific">Rhodovastum atsumiense</name>
    <dbReference type="NCBI Taxonomy" id="504468"/>
    <lineage>
        <taxon>Bacteria</taxon>
        <taxon>Pseudomonadati</taxon>
        <taxon>Pseudomonadota</taxon>
        <taxon>Alphaproteobacteria</taxon>
        <taxon>Acetobacterales</taxon>
        <taxon>Acetobacteraceae</taxon>
        <taxon>Rhodovastum</taxon>
    </lineage>
</organism>
<evidence type="ECO:0000313" key="8">
    <source>
        <dbReference type="Proteomes" id="UP000325255"/>
    </source>
</evidence>
<feature type="domain" description="NnrU" evidence="6">
    <location>
        <begin position="3"/>
        <end position="186"/>
    </location>
</feature>
<evidence type="ECO:0000256" key="3">
    <source>
        <dbReference type="ARBA" id="ARBA00022989"/>
    </source>
</evidence>
<gene>
    <name evidence="7" type="ORF">F1189_20155</name>
</gene>
<dbReference type="RefSeq" id="WP_150042674.1">
    <property type="nucleotide sequence ID" value="NZ_OW485601.1"/>
</dbReference>
<evidence type="ECO:0000256" key="2">
    <source>
        <dbReference type="ARBA" id="ARBA00022692"/>
    </source>
</evidence>
<feature type="transmembrane region" description="Helical" evidence="5">
    <location>
        <begin position="41"/>
        <end position="58"/>
    </location>
</feature>
<reference evidence="7 8" key="1">
    <citation type="submission" date="2019-09" db="EMBL/GenBank/DDBJ databases">
        <title>Genome sequence of Rhodovastum atsumiense, a diverse member of the Acetobacteraceae family of non-sulfur purple photosynthetic bacteria.</title>
        <authorList>
            <person name="Meyer T."/>
            <person name="Kyndt J."/>
        </authorList>
    </citation>
    <scope>NUCLEOTIDE SEQUENCE [LARGE SCALE GENOMIC DNA]</scope>
    <source>
        <strain evidence="7 8">DSM 21279</strain>
    </source>
</reference>
<sequence length="190" mass="20272">MLVLIAGIVIFLGAHSFTTLRPARAAVIGGIGELPYRGLHSLVSLLGFGLIIWGFSLYREAMIPVWTPPVWTRHLALVLMWFAFVALACANPAPGRIRGWLRHPMLAGVMFWAFAHLLANGDAGGMLLFGAFLAWAIYDRIAVARRGDAGAPRLASFTRADAAALGGGSIAYGAMLLLHPVLIGVPVIGF</sequence>
<evidence type="ECO:0000256" key="5">
    <source>
        <dbReference type="SAM" id="Phobius"/>
    </source>
</evidence>
<feature type="transmembrane region" description="Helical" evidence="5">
    <location>
        <begin position="70"/>
        <end position="93"/>
    </location>
</feature>
<protein>
    <submittedName>
        <fullName evidence="7">NnrU family protein</fullName>
    </submittedName>
</protein>
<dbReference type="InterPro" id="IPR009915">
    <property type="entry name" value="NnrU_dom"/>
</dbReference>
<keyword evidence="2 5" id="KW-0812">Transmembrane</keyword>
<evidence type="ECO:0000256" key="1">
    <source>
        <dbReference type="ARBA" id="ARBA00004141"/>
    </source>
</evidence>
<proteinExistence type="predicted"/>
<keyword evidence="4 5" id="KW-0472">Membrane</keyword>
<comment type="subcellular location">
    <subcellularLocation>
        <location evidence="1">Membrane</location>
        <topology evidence="1">Multi-pass membrane protein</topology>
    </subcellularLocation>
</comment>
<dbReference type="Proteomes" id="UP000325255">
    <property type="component" value="Unassembled WGS sequence"/>
</dbReference>
<feature type="transmembrane region" description="Helical" evidence="5">
    <location>
        <begin position="113"/>
        <end position="138"/>
    </location>
</feature>
<evidence type="ECO:0000313" key="7">
    <source>
        <dbReference type="EMBL" id="KAA5610297.1"/>
    </source>
</evidence>
<evidence type="ECO:0000259" key="6">
    <source>
        <dbReference type="Pfam" id="PF07298"/>
    </source>
</evidence>
<keyword evidence="8" id="KW-1185">Reference proteome</keyword>